<dbReference type="Proteomes" id="UP000176914">
    <property type="component" value="Unassembled WGS sequence"/>
</dbReference>
<protein>
    <submittedName>
        <fullName evidence="1">Uncharacterized protein</fullName>
    </submittedName>
</protein>
<sequence length="100" mass="11382">MNPHPHPRRRIPTDPAVEKTAQRFRELQHIPPPQMSDDDLELFVGSYVKNGRYSIAALSGFSGVGSELINKLLIKRPQLRIAWHINGKKRCSRRSSVAKI</sequence>
<dbReference type="AlphaFoldDB" id="A0A1F6E6Y1"/>
<proteinExistence type="predicted"/>
<name>A0A1F6E6Y1_9BACT</name>
<gene>
    <name evidence="1" type="ORF">A3C20_02700</name>
</gene>
<accession>A0A1F6E6Y1</accession>
<evidence type="ECO:0000313" key="2">
    <source>
        <dbReference type="Proteomes" id="UP000176914"/>
    </source>
</evidence>
<comment type="caution">
    <text evidence="1">The sequence shown here is derived from an EMBL/GenBank/DDBJ whole genome shotgun (WGS) entry which is preliminary data.</text>
</comment>
<organism evidence="1 2">
    <name type="scientific">Candidatus Kaiserbacteria bacterium RIFCSPHIGHO2_02_FULL_55_25</name>
    <dbReference type="NCBI Taxonomy" id="1798498"/>
    <lineage>
        <taxon>Bacteria</taxon>
        <taxon>Candidatus Kaiseribacteriota</taxon>
    </lineage>
</organism>
<dbReference type="EMBL" id="MFLL01000014">
    <property type="protein sequence ID" value="OGG69337.1"/>
    <property type="molecule type" value="Genomic_DNA"/>
</dbReference>
<evidence type="ECO:0000313" key="1">
    <source>
        <dbReference type="EMBL" id="OGG69337.1"/>
    </source>
</evidence>
<reference evidence="1 2" key="1">
    <citation type="journal article" date="2016" name="Nat. Commun.">
        <title>Thousands of microbial genomes shed light on interconnected biogeochemical processes in an aquifer system.</title>
        <authorList>
            <person name="Anantharaman K."/>
            <person name="Brown C.T."/>
            <person name="Hug L.A."/>
            <person name="Sharon I."/>
            <person name="Castelle C.J."/>
            <person name="Probst A.J."/>
            <person name="Thomas B.C."/>
            <person name="Singh A."/>
            <person name="Wilkins M.J."/>
            <person name="Karaoz U."/>
            <person name="Brodie E.L."/>
            <person name="Williams K.H."/>
            <person name="Hubbard S.S."/>
            <person name="Banfield J.F."/>
        </authorList>
    </citation>
    <scope>NUCLEOTIDE SEQUENCE [LARGE SCALE GENOMIC DNA]</scope>
</reference>